<dbReference type="Proteomes" id="UP000012153">
    <property type="component" value="Unassembled WGS sequence"/>
</dbReference>
<evidence type="ECO:0000313" key="2">
    <source>
        <dbReference type="EMBL" id="EMO40062.1"/>
    </source>
</evidence>
<feature type="region of interest" description="Disordered" evidence="1">
    <location>
        <begin position="57"/>
        <end position="76"/>
    </location>
</feature>
<accession>M6U4W5</accession>
<evidence type="ECO:0000256" key="1">
    <source>
        <dbReference type="SAM" id="MobiDB-lite"/>
    </source>
</evidence>
<organism evidence="2 3">
    <name type="scientific">Leptospira noguchii serovar Autumnalis str. ZUN142</name>
    <dbReference type="NCBI Taxonomy" id="1085540"/>
    <lineage>
        <taxon>Bacteria</taxon>
        <taxon>Pseudomonadati</taxon>
        <taxon>Spirochaetota</taxon>
        <taxon>Spirochaetia</taxon>
        <taxon>Leptospirales</taxon>
        <taxon>Leptospiraceae</taxon>
        <taxon>Leptospira</taxon>
    </lineage>
</organism>
<name>M6U4W5_9LEPT</name>
<protein>
    <submittedName>
        <fullName evidence="2">Uncharacterized protein</fullName>
    </submittedName>
</protein>
<evidence type="ECO:0000313" key="3">
    <source>
        <dbReference type="Proteomes" id="UP000012153"/>
    </source>
</evidence>
<proteinExistence type="predicted"/>
<gene>
    <name evidence="2" type="ORF">LEP1GSC186_1393</name>
</gene>
<feature type="compositionally biased region" description="Polar residues" evidence="1">
    <location>
        <begin position="57"/>
        <end position="67"/>
    </location>
</feature>
<dbReference type="EMBL" id="AHOP02000043">
    <property type="protein sequence ID" value="EMO40062.1"/>
    <property type="molecule type" value="Genomic_DNA"/>
</dbReference>
<dbReference type="AlphaFoldDB" id="M6U4W5"/>
<reference evidence="2 3" key="1">
    <citation type="submission" date="2013-01" db="EMBL/GenBank/DDBJ databases">
        <authorList>
            <person name="Harkins D.M."/>
            <person name="Durkin A.S."/>
            <person name="Brinkac L.M."/>
            <person name="Haft D.H."/>
            <person name="Selengut J.D."/>
            <person name="Sanka R."/>
            <person name="DePew J."/>
            <person name="Purushe J."/>
            <person name="Matthias M.A."/>
            <person name="Vinetz J.M."/>
            <person name="Sutton G.G."/>
            <person name="Nierman W.C."/>
            <person name="Fouts D.E."/>
        </authorList>
    </citation>
    <scope>NUCLEOTIDE SEQUENCE [LARGE SCALE GENOMIC DNA]</scope>
    <source>
        <strain evidence="2 3">ZUN142</strain>
    </source>
</reference>
<sequence>MNIHFIEFKFVDPVSIAHATVLRNSIPKTVRSYKIDYHKFNIGIKSIFNIQKRKLPSTANETETQKNLLDEEISLN</sequence>
<comment type="caution">
    <text evidence="2">The sequence shown here is derived from an EMBL/GenBank/DDBJ whole genome shotgun (WGS) entry which is preliminary data.</text>
</comment>